<name>A0ABS9FBM8_9PSED</name>
<proteinExistence type="predicted"/>
<keyword evidence="2" id="KW-1185">Reference proteome</keyword>
<comment type="caution">
    <text evidence="1">The sequence shown here is derived from an EMBL/GenBank/DDBJ whole genome shotgun (WGS) entry which is preliminary data.</text>
</comment>
<dbReference type="Gene3D" id="2.30.140.50">
    <property type="entry name" value="Protein of unknown function DUF2790"/>
    <property type="match status" value="1"/>
</dbReference>
<dbReference type="EMBL" id="WKED01000042">
    <property type="protein sequence ID" value="MCF5109138.1"/>
    <property type="molecule type" value="Genomic_DNA"/>
</dbReference>
<dbReference type="Pfam" id="PF10976">
    <property type="entry name" value="DUF2790"/>
    <property type="match status" value="1"/>
</dbReference>
<sequence length="82" mass="8876">MVSGFAVAGELPTGAVGDSMVVDGETLPIERPGSWFVGDIQRVISISSVSERCEITPVRMVYEDSRQKKHVLEYSVMGNGCN</sequence>
<dbReference type="InterPro" id="IPR021245">
    <property type="entry name" value="DUF2790"/>
</dbReference>
<gene>
    <name evidence="1" type="ORF">GIW56_20105</name>
</gene>
<evidence type="ECO:0000313" key="1">
    <source>
        <dbReference type="EMBL" id="MCF5109138.1"/>
    </source>
</evidence>
<protein>
    <submittedName>
        <fullName evidence="1">DUF2790 domain-containing protein</fullName>
    </submittedName>
</protein>
<reference evidence="1 2" key="1">
    <citation type="submission" date="2019-11" db="EMBL/GenBank/DDBJ databases">
        <title>Epiphytic Pseudomonas syringae from cherry orchards.</title>
        <authorList>
            <person name="Hulin M.T."/>
        </authorList>
    </citation>
    <scope>NUCLEOTIDE SEQUENCE [LARGE SCALE GENOMIC DNA]</scope>
    <source>
        <strain evidence="1 2">PA-6-5B</strain>
    </source>
</reference>
<evidence type="ECO:0000313" key="2">
    <source>
        <dbReference type="Proteomes" id="UP000814003"/>
    </source>
</evidence>
<accession>A0ABS9FBM8</accession>
<dbReference type="Proteomes" id="UP000814003">
    <property type="component" value="Unassembled WGS sequence"/>
</dbReference>
<organism evidence="1 2">
    <name type="scientific">Pseudomonas gessardii</name>
    <dbReference type="NCBI Taxonomy" id="78544"/>
    <lineage>
        <taxon>Bacteria</taxon>
        <taxon>Pseudomonadati</taxon>
        <taxon>Pseudomonadota</taxon>
        <taxon>Gammaproteobacteria</taxon>
        <taxon>Pseudomonadales</taxon>
        <taxon>Pseudomonadaceae</taxon>
        <taxon>Pseudomonas</taxon>
    </lineage>
</organism>